<evidence type="ECO:0000313" key="4">
    <source>
        <dbReference type="EMBL" id="EAR87967.1"/>
    </source>
</evidence>
<dbReference type="STRING" id="312017.Q22S05"/>
<evidence type="ECO:0000259" key="3">
    <source>
        <dbReference type="PROSITE" id="PS50127"/>
    </source>
</evidence>
<protein>
    <submittedName>
        <fullName evidence="4">Ubiquitin-conjugating enzyme family protein</fullName>
    </submittedName>
</protein>
<accession>Q22S05</accession>
<dbReference type="SMART" id="SM00212">
    <property type="entry name" value="UBCc"/>
    <property type="match status" value="1"/>
</dbReference>
<feature type="domain" description="UBC core" evidence="3">
    <location>
        <begin position="144"/>
        <end position="309"/>
    </location>
</feature>
<dbReference type="RefSeq" id="XP_001008212.1">
    <property type="nucleotide sequence ID" value="XM_001008212.1"/>
</dbReference>
<keyword evidence="5" id="KW-1185">Reference proteome</keyword>
<dbReference type="GeneID" id="7846017"/>
<dbReference type="Proteomes" id="UP000009168">
    <property type="component" value="Unassembled WGS sequence"/>
</dbReference>
<keyword evidence="2" id="KW-0833">Ubl conjugation pathway</keyword>
<dbReference type="SUPFAM" id="SSF54495">
    <property type="entry name" value="UBC-like"/>
    <property type="match status" value="1"/>
</dbReference>
<dbReference type="PROSITE" id="PS50127">
    <property type="entry name" value="UBC_2"/>
    <property type="match status" value="1"/>
</dbReference>
<organism evidence="4 5">
    <name type="scientific">Tetrahymena thermophila (strain SB210)</name>
    <dbReference type="NCBI Taxonomy" id="312017"/>
    <lineage>
        <taxon>Eukaryota</taxon>
        <taxon>Sar</taxon>
        <taxon>Alveolata</taxon>
        <taxon>Ciliophora</taxon>
        <taxon>Intramacronucleata</taxon>
        <taxon>Oligohymenophorea</taxon>
        <taxon>Hymenostomatida</taxon>
        <taxon>Tetrahymenina</taxon>
        <taxon>Tetrahymenidae</taxon>
        <taxon>Tetrahymena</taxon>
    </lineage>
</organism>
<dbReference type="Pfam" id="PF00179">
    <property type="entry name" value="UQ_con"/>
    <property type="match status" value="1"/>
</dbReference>
<dbReference type="OrthoDB" id="47801at2759"/>
<dbReference type="InterPro" id="IPR000608">
    <property type="entry name" value="UBC"/>
</dbReference>
<dbReference type="InterPro" id="IPR016135">
    <property type="entry name" value="UBQ-conjugating_enzyme/RWD"/>
</dbReference>
<dbReference type="EMBL" id="GG662845">
    <property type="protein sequence ID" value="EAR87967.1"/>
    <property type="molecule type" value="Genomic_DNA"/>
</dbReference>
<evidence type="ECO:0000256" key="2">
    <source>
        <dbReference type="ARBA" id="ARBA00022786"/>
    </source>
</evidence>
<dbReference type="GO" id="GO:0016740">
    <property type="term" value="F:transferase activity"/>
    <property type="evidence" value="ECO:0007669"/>
    <property type="project" value="UniProtKB-KW"/>
</dbReference>
<dbReference type="KEGG" id="tet:TTHERM_00011330"/>
<gene>
    <name evidence="4" type="ORF">TTHERM_00011330</name>
</gene>
<dbReference type="PANTHER" id="PTHR46116">
    <property type="entry name" value="(E3-INDEPENDENT) E2 UBIQUITIN-CONJUGATING ENZYME"/>
    <property type="match status" value="1"/>
</dbReference>
<dbReference type="AlphaFoldDB" id="Q22S05"/>
<keyword evidence="1" id="KW-0808">Transferase</keyword>
<sequence>MGCGSISKINESVANKKKQNEIQVQDIKGIIEQNLNDIKIRNPQLLIEEIEKQQTIQKQQQVDQENNDKISNMSDHHSIKIVSNKTSPKTTQETILSKQDLMLTQAISKHSHVFYTEILQKEVFKLSSKLKKHINVGQFNRNVNQAKRIQNEIRILVKNLPIYSTNSIFVRCNELDTNHFQCIIMGSKDTPYAYGAFAYDLHCDYSFPNQPPKMRLITTGGGSVRFNPNLYKDGFICLSLLGTWNGQKTEKWNESTSNILQILISIQSLVMNDQVYYNEPSVGKQNQENEMRNRAYQNIIKISNIRHAMIDQLKNPDPEFRDIIKMHFYLNKIEILNQCDKWIIDAKQSDASNTRYDAFVRSHNYYLAQRYKSDYSLYAKDLIDTVYELKQEIQKIDISTLPLYQEFLQNINNQAEEKCPSIEDKQQQQQNQAFSNLNQTHFQEHVIDKDPHLNELVEAKEISI</sequence>
<reference evidence="5" key="1">
    <citation type="journal article" date="2006" name="PLoS Biol.">
        <title>Macronuclear genome sequence of the ciliate Tetrahymena thermophila, a model eukaryote.</title>
        <authorList>
            <person name="Eisen J.A."/>
            <person name="Coyne R.S."/>
            <person name="Wu M."/>
            <person name="Wu D."/>
            <person name="Thiagarajan M."/>
            <person name="Wortman J.R."/>
            <person name="Badger J.H."/>
            <person name="Ren Q."/>
            <person name="Amedeo P."/>
            <person name="Jones K.M."/>
            <person name="Tallon L.J."/>
            <person name="Delcher A.L."/>
            <person name="Salzberg S.L."/>
            <person name="Silva J.C."/>
            <person name="Haas B.J."/>
            <person name="Majoros W.H."/>
            <person name="Farzad M."/>
            <person name="Carlton J.M."/>
            <person name="Smith R.K. Jr."/>
            <person name="Garg J."/>
            <person name="Pearlman R.E."/>
            <person name="Karrer K.M."/>
            <person name="Sun L."/>
            <person name="Manning G."/>
            <person name="Elde N.C."/>
            <person name="Turkewitz A.P."/>
            <person name="Asai D.J."/>
            <person name="Wilkes D.E."/>
            <person name="Wang Y."/>
            <person name="Cai H."/>
            <person name="Collins K."/>
            <person name="Stewart B.A."/>
            <person name="Lee S.R."/>
            <person name="Wilamowska K."/>
            <person name="Weinberg Z."/>
            <person name="Ruzzo W.L."/>
            <person name="Wloga D."/>
            <person name="Gaertig J."/>
            <person name="Frankel J."/>
            <person name="Tsao C.-C."/>
            <person name="Gorovsky M.A."/>
            <person name="Keeling P.J."/>
            <person name="Waller R.F."/>
            <person name="Patron N.J."/>
            <person name="Cherry J.M."/>
            <person name="Stover N.A."/>
            <person name="Krieger C.J."/>
            <person name="del Toro C."/>
            <person name="Ryder H.F."/>
            <person name="Williamson S.C."/>
            <person name="Barbeau R.A."/>
            <person name="Hamilton E.P."/>
            <person name="Orias E."/>
        </authorList>
    </citation>
    <scope>NUCLEOTIDE SEQUENCE [LARGE SCALE GENOMIC DNA]</scope>
    <source>
        <strain evidence="5">SB210</strain>
    </source>
</reference>
<dbReference type="eggNOG" id="KOG0895">
    <property type="taxonomic scope" value="Eukaryota"/>
</dbReference>
<dbReference type="CDD" id="cd23810">
    <property type="entry name" value="UBCc_BIRC6"/>
    <property type="match status" value="1"/>
</dbReference>
<name>Q22S05_TETTS</name>
<proteinExistence type="predicted"/>
<dbReference type="Gene3D" id="3.10.110.10">
    <property type="entry name" value="Ubiquitin Conjugating Enzyme"/>
    <property type="match status" value="1"/>
</dbReference>
<evidence type="ECO:0000256" key="1">
    <source>
        <dbReference type="ARBA" id="ARBA00022679"/>
    </source>
</evidence>
<dbReference type="HOGENOM" id="CLU_589893_0_0_1"/>
<evidence type="ECO:0000313" key="5">
    <source>
        <dbReference type="Proteomes" id="UP000009168"/>
    </source>
</evidence>
<dbReference type="InParanoid" id="Q22S05"/>